<comment type="function">
    <text evidence="2">Component of the cytosolic iron-sulfur (Fe/S) protein assembly machinery. Required for maturation of extramitochondrial Fe/S proteins.</text>
</comment>
<evidence type="ECO:0000256" key="2">
    <source>
        <dbReference type="ARBA" id="ARBA00025700"/>
    </source>
</evidence>
<protein>
    <submittedName>
        <fullName evidence="5">Iron hydrogenase large subunit C-terminal domain-containing protein</fullName>
    </submittedName>
</protein>
<dbReference type="WBParaSite" id="MBELARI_LOCUS21769">
    <property type="protein sequence ID" value="MBELARI_LOCUS21769"/>
    <property type="gene ID" value="MBELARI_LOCUS21769"/>
</dbReference>
<dbReference type="Pfam" id="PF02906">
    <property type="entry name" value="Fe_hyd_lg_C"/>
    <property type="match status" value="1"/>
</dbReference>
<dbReference type="Proteomes" id="UP000887575">
    <property type="component" value="Unassembled WGS sequence"/>
</dbReference>
<evidence type="ECO:0000313" key="4">
    <source>
        <dbReference type="Proteomes" id="UP000887575"/>
    </source>
</evidence>
<sequence length="486" mass="53230">MESGDGGGFSGVVRISNVSDFIAPSKNCIIPLNENTKSVPIEEPLVAIGKRKRNEESGALGKKVGKFKASHVSLNIVPYFAKALQTTIEFVCKVNSFWAVKVTLNDCLACSGCITSAETVLIDAQSLTSLLNGIAKSSLSVVSVSPQSVCSIAAQRRISVPEAARLIASYFFSKGVRFVLDSSVGRLFALEQECEELERRQSNKPPILSSICPGFVCYAEKSHGELLVPLLSKVRSPQAIMGAIVKRFLSSKFSLSPKEIFHATVMPCYDKKLEASRSDFEIEESTKEVDCVISSGELDSALDGIDNFIESVEAGWLGDFGRGKLISGSGGSSGGYAEAVIMNLTRKHPNLRKEVNNPQKNLEVTRLFDGEENRCPIVVAKVYGFKNIQNMVRKIKTGKCEYNYVEVMACPGGCGNGGGQIRRETEADREAARIEIENLYAEMYPNLGKETQNEISLEWSNQNPEWTSNLKTNFRPLLRTATNLDY</sequence>
<dbReference type="Gene3D" id="3.40.50.1780">
    <property type="match status" value="1"/>
</dbReference>
<dbReference type="InterPro" id="IPR004108">
    <property type="entry name" value="Fe_hydrogenase_lsu_C"/>
</dbReference>
<evidence type="ECO:0000259" key="3">
    <source>
        <dbReference type="Pfam" id="PF02906"/>
    </source>
</evidence>
<evidence type="ECO:0000256" key="1">
    <source>
        <dbReference type="ARBA" id="ARBA00006596"/>
    </source>
</evidence>
<dbReference type="PANTHER" id="PTHR11615">
    <property type="entry name" value="NITRATE, FORMATE, IRON DEHYDROGENASE"/>
    <property type="match status" value="1"/>
</dbReference>
<reference evidence="5" key="1">
    <citation type="submission" date="2024-02" db="UniProtKB">
        <authorList>
            <consortium name="WormBaseParasite"/>
        </authorList>
    </citation>
    <scope>IDENTIFICATION</scope>
</reference>
<accession>A0AAF3J7Y0</accession>
<comment type="similarity">
    <text evidence="1">Belongs to the NARF family.</text>
</comment>
<name>A0AAF3J7Y0_9BILA</name>
<dbReference type="SUPFAM" id="SSF53920">
    <property type="entry name" value="Fe-only hydrogenase"/>
    <property type="match status" value="1"/>
</dbReference>
<dbReference type="Gene3D" id="3.40.950.10">
    <property type="entry name" value="Fe-only Hydrogenase (Larger Subunit), Chain L, domain 3"/>
    <property type="match status" value="1"/>
</dbReference>
<dbReference type="InterPro" id="IPR009016">
    <property type="entry name" value="Fe_hydrogenase"/>
</dbReference>
<proteinExistence type="inferred from homology"/>
<dbReference type="AlphaFoldDB" id="A0AAF3J7Y0"/>
<dbReference type="InterPro" id="IPR050340">
    <property type="entry name" value="Cytosolic_Fe-S_CAF"/>
</dbReference>
<organism evidence="4 5">
    <name type="scientific">Mesorhabditis belari</name>
    <dbReference type="NCBI Taxonomy" id="2138241"/>
    <lineage>
        <taxon>Eukaryota</taxon>
        <taxon>Metazoa</taxon>
        <taxon>Ecdysozoa</taxon>
        <taxon>Nematoda</taxon>
        <taxon>Chromadorea</taxon>
        <taxon>Rhabditida</taxon>
        <taxon>Rhabditina</taxon>
        <taxon>Rhabditomorpha</taxon>
        <taxon>Rhabditoidea</taxon>
        <taxon>Rhabditidae</taxon>
        <taxon>Mesorhabditinae</taxon>
        <taxon>Mesorhabditis</taxon>
    </lineage>
</organism>
<feature type="domain" description="Iron hydrogenase large subunit C-terminal" evidence="3">
    <location>
        <begin position="141"/>
        <end position="418"/>
    </location>
</feature>
<keyword evidence="4" id="KW-1185">Reference proteome</keyword>
<evidence type="ECO:0000313" key="5">
    <source>
        <dbReference type="WBParaSite" id="MBELARI_LOCUS21769"/>
    </source>
</evidence>